<accession>W4QXH9</accession>
<dbReference type="PRINTS" id="PR00455">
    <property type="entry name" value="HTHTETR"/>
</dbReference>
<dbReference type="InterPro" id="IPR036271">
    <property type="entry name" value="Tet_transcr_reg_TetR-rel_C_sf"/>
</dbReference>
<evidence type="ECO:0000313" key="6">
    <source>
        <dbReference type="EMBL" id="GAE36019.1"/>
    </source>
</evidence>
<dbReference type="GO" id="GO:0003700">
    <property type="term" value="F:DNA-binding transcription factor activity"/>
    <property type="evidence" value="ECO:0007669"/>
    <property type="project" value="TreeGrafter"/>
</dbReference>
<dbReference type="InterPro" id="IPR050109">
    <property type="entry name" value="HTH-type_TetR-like_transc_reg"/>
</dbReference>
<dbReference type="RefSeq" id="WP_052013167.1">
    <property type="nucleotide sequence ID" value="NZ_BAUV01000026.1"/>
</dbReference>
<sequence>MSTQNDNQEETKRGRPLDLSRNKVILTATLDLLAENGFDALTIDAVAARAKVGKATIYRRWSSKTDLVIDAAAFMSPFEKLEEYLDRNQPLRGQLIDMLSFIFQCDDDKAQNTLTAIYTAASSNEKLDKVLKNEFYWRHREAMASIIRPFLEEQHQLIEAEFDLLSDIGPALITYRGIFVEKPFDRAYVERMVDMLMIPMINTLLSEDDESTSAINDTL</sequence>
<protein>
    <submittedName>
        <fullName evidence="6">Transcriptional regulator</fullName>
    </submittedName>
</protein>
<dbReference type="PROSITE" id="PS01081">
    <property type="entry name" value="HTH_TETR_1"/>
    <property type="match status" value="1"/>
</dbReference>
<name>W4QXH9_HALA3</name>
<dbReference type="SUPFAM" id="SSF48498">
    <property type="entry name" value="Tetracyclin repressor-like, C-terminal domain"/>
    <property type="match status" value="1"/>
</dbReference>
<evidence type="ECO:0000256" key="4">
    <source>
        <dbReference type="PROSITE-ProRule" id="PRU00335"/>
    </source>
</evidence>
<dbReference type="Gene3D" id="1.10.10.60">
    <property type="entry name" value="Homeodomain-like"/>
    <property type="match status" value="1"/>
</dbReference>
<feature type="domain" description="HTH tetR-type" evidence="5">
    <location>
        <begin position="19"/>
        <end position="79"/>
    </location>
</feature>
<dbReference type="PANTHER" id="PTHR30055:SF148">
    <property type="entry name" value="TETR-FAMILY TRANSCRIPTIONAL REGULATOR"/>
    <property type="match status" value="1"/>
</dbReference>
<dbReference type="OrthoDB" id="9796019at2"/>
<dbReference type="AlphaFoldDB" id="W4QXH9"/>
<dbReference type="InterPro" id="IPR011075">
    <property type="entry name" value="TetR_C"/>
</dbReference>
<dbReference type="eggNOG" id="COG1309">
    <property type="taxonomic scope" value="Bacteria"/>
</dbReference>
<dbReference type="STRING" id="1236973.JCM9157_3164"/>
<comment type="caution">
    <text evidence="6">The sequence shown here is derived from an EMBL/GenBank/DDBJ whole genome shotgun (WGS) entry which is preliminary data.</text>
</comment>
<keyword evidence="2 4" id="KW-0238">DNA-binding</keyword>
<dbReference type="InterPro" id="IPR023772">
    <property type="entry name" value="DNA-bd_HTH_TetR-type_CS"/>
</dbReference>
<dbReference type="Pfam" id="PF00440">
    <property type="entry name" value="TetR_N"/>
    <property type="match status" value="1"/>
</dbReference>
<evidence type="ECO:0000256" key="1">
    <source>
        <dbReference type="ARBA" id="ARBA00023015"/>
    </source>
</evidence>
<organism evidence="6 7">
    <name type="scientific">Halalkalibacter akibai (strain ATCC 43226 / DSM 21942 / CIP 109018 / JCM 9157 / 1139)</name>
    <name type="common">Bacillus akibai</name>
    <dbReference type="NCBI Taxonomy" id="1236973"/>
    <lineage>
        <taxon>Bacteria</taxon>
        <taxon>Bacillati</taxon>
        <taxon>Bacillota</taxon>
        <taxon>Bacilli</taxon>
        <taxon>Bacillales</taxon>
        <taxon>Bacillaceae</taxon>
        <taxon>Halalkalibacter</taxon>
    </lineage>
</organism>
<evidence type="ECO:0000259" key="5">
    <source>
        <dbReference type="PROSITE" id="PS50977"/>
    </source>
</evidence>
<evidence type="ECO:0000256" key="2">
    <source>
        <dbReference type="ARBA" id="ARBA00023125"/>
    </source>
</evidence>
<evidence type="ECO:0000256" key="3">
    <source>
        <dbReference type="ARBA" id="ARBA00023163"/>
    </source>
</evidence>
<keyword evidence="3" id="KW-0804">Transcription</keyword>
<dbReference type="Proteomes" id="UP000018896">
    <property type="component" value="Unassembled WGS sequence"/>
</dbReference>
<keyword evidence="1" id="KW-0805">Transcription regulation</keyword>
<dbReference type="PANTHER" id="PTHR30055">
    <property type="entry name" value="HTH-TYPE TRANSCRIPTIONAL REGULATOR RUTR"/>
    <property type="match status" value="1"/>
</dbReference>
<dbReference type="InterPro" id="IPR001647">
    <property type="entry name" value="HTH_TetR"/>
</dbReference>
<dbReference type="Pfam" id="PF16859">
    <property type="entry name" value="TetR_C_11"/>
    <property type="match status" value="1"/>
</dbReference>
<dbReference type="Gene3D" id="1.10.357.10">
    <property type="entry name" value="Tetracycline Repressor, domain 2"/>
    <property type="match status" value="1"/>
</dbReference>
<feature type="DNA-binding region" description="H-T-H motif" evidence="4">
    <location>
        <begin position="42"/>
        <end position="61"/>
    </location>
</feature>
<gene>
    <name evidence="6" type="ORF">JCM9157_3164</name>
</gene>
<dbReference type="GO" id="GO:0000976">
    <property type="term" value="F:transcription cis-regulatory region binding"/>
    <property type="evidence" value="ECO:0007669"/>
    <property type="project" value="TreeGrafter"/>
</dbReference>
<keyword evidence="7" id="KW-1185">Reference proteome</keyword>
<dbReference type="SUPFAM" id="SSF46689">
    <property type="entry name" value="Homeodomain-like"/>
    <property type="match status" value="1"/>
</dbReference>
<dbReference type="PROSITE" id="PS50977">
    <property type="entry name" value="HTH_TETR_2"/>
    <property type="match status" value="1"/>
</dbReference>
<reference evidence="6 7" key="1">
    <citation type="journal article" date="2014" name="Genome Announc.">
        <title>Draft Genome Sequences of Three Alkaliphilic Bacillus Strains, Bacillus wakoensis JCM 9140T, Bacillus akibai JCM 9157T, and Bacillus hemicellulosilyticus JCM 9152T.</title>
        <authorList>
            <person name="Yuki M."/>
            <person name="Oshima K."/>
            <person name="Suda W."/>
            <person name="Oshida Y."/>
            <person name="Kitamura K."/>
            <person name="Iida T."/>
            <person name="Hattori M."/>
            <person name="Ohkuma M."/>
        </authorList>
    </citation>
    <scope>NUCLEOTIDE SEQUENCE [LARGE SCALE GENOMIC DNA]</scope>
    <source>
        <strain evidence="6 7">JCM 9157</strain>
    </source>
</reference>
<evidence type="ECO:0000313" key="7">
    <source>
        <dbReference type="Proteomes" id="UP000018896"/>
    </source>
</evidence>
<proteinExistence type="predicted"/>
<dbReference type="InterPro" id="IPR009057">
    <property type="entry name" value="Homeodomain-like_sf"/>
</dbReference>
<dbReference type="EMBL" id="BAUV01000026">
    <property type="protein sequence ID" value="GAE36019.1"/>
    <property type="molecule type" value="Genomic_DNA"/>
</dbReference>